<feature type="non-terminal residue" evidence="1">
    <location>
        <position position="1"/>
    </location>
</feature>
<dbReference type="EMBL" id="GECU01003746">
    <property type="protein sequence ID" value="JAT03961.1"/>
    <property type="molecule type" value="Transcribed_RNA"/>
</dbReference>
<dbReference type="InterPro" id="IPR036691">
    <property type="entry name" value="Endo/exonu/phosph_ase_sf"/>
</dbReference>
<dbReference type="Gene3D" id="3.60.10.10">
    <property type="entry name" value="Endonuclease/exonuclease/phosphatase"/>
    <property type="match status" value="1"/>
</dbReference>
<gene>
    <name evidence="1" type="ORF">g.4035</name>
</gene>
<feature type="non-terminal residue" evidence="1">
    <location>
        <position position="144"/>
    </location>
</feature>
<sequence>QIALGDVYGIGLDFTYSNKMFNLLALYRTHDSNLELFLDGLENYYDSTGLNKTCIFVGDINIDLLKTNSMTNRYLSCLHGAWLTQCISKPTRVSNNLQSCLDHIFVRINDINRVRSAVIQTNITDHYSTGLTISAAALPRPDIH</sequence>
<accession>A0A1B6JXQ3</accession>
<protein>
    <recommendedName>
        <fullName evidence="2">Endonuclease/exonuclease/phosphatase domain-containing protein</fullName>
    </recommendedName>
</protein>
<reference evidence="1" key="1">
    <citation type="submission" date="2015-11" db="EMBL/GenBank/DDBJ databases">
        <title>De novo transcriptome assembly of four potential Pierce s Disease insect vectors from Arizona vineyards.</title>
        <authorList>
            <person name="Tassone E.E."/>
        </authorList>
    </citation>
    <scope>NUCLEOTIDE SEQUENCE</scope>
</reference>
<organism evidence="1">
    <name type="scientific">Homalodisca liturata</name>
    <dbReference type="NCBI Taxonomy" id="320908"/>
    <lineage>
        <taxon>Eukaryota</taxon>
        <taxon>Metazoa</taxon>
        <taxon>Ecdysozoa</taxon>
        <taxon>Arthropoda</taxon>
        <taxon>Hexapoda</taxon>
        <taxon>Insecta</taxon>
        <taxon>Pterygota</taxon>
        <taxon>Neoptera</taxon>
        <taxon>Paraneoptera</taxon>
        <taxon>Hemiptera</taxon>
        <taxon>Auchenorrhyncha</taxon>
        <taxon>Membracoidea</taxon>
        <taxon>Cicadellidae</taxon>
        <taxon>Cicadellinae</taxon>
        <taxon>Proconiini</taxon>
        <taxon>Homalodisca</taxon>
    </lineage>
</organism>
<dbReference type="AlphaFoldDB" id="A0A1B6JXQ3"/>
<dbReference type="SUPFAM" id="SSF56219">
    <property type="entry name" value="DNase I-like"/>
    <property type="match status" value="1"/>
</dbReference>
<evidence type="ECO:0000313" key="1">
    <source>
        <dbReference type="EMBL" id="JAT03961.1"/>
    </source>
</evidence>
<evidence type="ECO:0008006" key="2">
    <source>
        <dbReference type="Google" id="ProtNLM"/>
    </source>
</evidence>
<name>A0A1B6JXQ3_9HEMI</name>
<proteinExistence type="predicted"/>